<reference evidence="1" key="1">
    <citation type="submission" date="2021-02" db="EMBL/GenBank/DDBJ databases">
        <authorList>
            <person name="Dougan E. K."/>
            <person name="Rhodes N."/>
            <person name="Thang M."/>
            <person name="Chan C."/>
        </authorList>
    </citation>
    <scope>NUCLEOTIDE SEQUENCE</scope>
</reference>
<sequence length="113" mass="12959">ARGKNTSEWQQYVKQALETVKGKCKEQASLGASEASVTVFEYLDCQRWREAKNNAGLSMRKYVVDALQRDLKRMGFTKHRINEQPGLGGCFQVTIQLQWEVPSSEPPEKKRRV</sequence>
<feature type="non-terminal residue" evidence="1">
    <location>
        <position position="113"/>
    </location>
</feature>
<dbReference type="AlphaFoldDB" id="A0A813E566"/>
<feature type="non-terminal residue" evidence="1">
    <location>
        <position position="1"/>
    </location>
</feature>
<protein>
    <submittedName>
        <fullName evidence="1">Uncharacterized protein</fullName>
    </submittedName>
</protein>
<gene>
    <name evidence="1" type="ORF">PGLA1383_LOCUS12567</name>
</gene>
<dbReference type="Proteomes" id="UP000654075">
    <property type="component" value="Unassembled WGS sequence"/>
</dbReference>
<organism evidence="1 2">
    <name type="scientific">Polarella glacialis</name>
    <name type="common">Dinoflagellate</name>
    <dbReference type="NCBI Taxonomy" id="89957"/>
    <lineage>
        <taxon>Eukaryota</taxon>
        <taxon>Sar</taxon>
        <taxon>Alveolata</taxon>
        <taxon>Dinophyceae</taxon>
        <taxon>Suessiales</taxon>
        <taxon>Suessiaceae</taxon>
        <taxon>Polarella</taxon>
    </lineage>
</organism>
<evidence type="ECO:0000313" key="2">
    <source>
        <dbReference type="Proteomes" id="UP000654075"/>
    </source>
</evidence>
<keyword evidence="2" id="KW-1185">Reference proteome</keyword>
<proteinExistence type="predicted"/>
<accession>A0A813E566</accession>
<name>A0A813E566_POLGL</name>
<dbReference type="EMBL" id="CAJNNV010006718">
    <property type="protein sequence ID" value="CAE8593990.1"/>
    <property type="molecule type" value="Genomic_DNA"/>
</dbReference>
<evidence type="ECO:0000313" key="1">
    <source>
        <dbReference type="EMBL" id="CAE8593990.1"/>
    </source>
</evidence>
<comment type="caution">
    <text evidence="1">The sequence shown here is derived from an EMBL/GenBank/DDBJ whole genome shotgun (WGS) entry which is preliminary data.</text>
</comment>